<keyword evidence="4" id="KW-1185">Reference proteome</keyword>
<feature type="transmembrane region" description="Helical" evidence="1">
    <location>
        <begin position="125"/>
        <end position="145"/>
    </location>
</feature>
<feature type="transmembrane region" description="Helical" evidence="1">
    <location>
        <begin position="96"/>
        <end position="113"/>
    </location>
</feature>
<evidence type="ECO:0000313" key="4">
    <source>
        <dbReference type="Proteomes" id="UP001329915"/>
    </source>
</evidence>
<keyword evidence="1" id="KW-0472">Membrane</keyword>
<dbReference type="InterPro" id="IPR006750">
    <property type="entry name" value="YdcZ"/>
</dbReference>
<dbReference type="EMBL" id="CP121694">
    <property type="protein sequence ID" value="WRO20431.1"/>
    <property type="molecule type" value="Genomic_DNA"/>
</dbReference>
<feature type="transmembrane region" description="Helical" evidence="1">
    <location>
        <begin position="39"/>
        <end position="58"/>
    </location>
</feature>
<feature type="chain" id="PRO_5043882999" evidence="2">
    <location>
        <begin position="20"/>
        <end position="146"/>
    </location>
</feature>
<sequence>MTTNLFALLLAATAGVAMAVQGSINSVLGKVVGRMEATLIVHVLATIVVGLILLFRFGNGDFSKIPEAPWYVYLGGLINVLIIYGVIAAIPRVGVAPATTAIIVGQVSTALLIDHFGMFGLERICFSWWKGAGLVLLAIGTKLMLN</sequence>
<feature type="signal peptide" evidence="2">
    <location>
        <begin position="1"/>
        <end position="19"/>
    </location>
</feature>
<evidence type="ECO:0000256" key="2">
    <source>
        <dbReference type="SAM" id="SignalP"/>
    </source>
</evidence>
<protein>
    <submittedName>
        <fullName evidence="3">DMT family transporter</fullName>
    </submittedName>
</protein>
<dbReference type="PANTHER" id="PTHR34821">
    <property type="entry name" value="INNER MEMBRANE PROTEIN YDCZ"/>
    <property type="match status" value="1"/>
</dbReference>
<organism evidence="3 4">
    <name type="scientific">Metallumcola ferriviriculae</name>
    <dbReference type="NCBI Taxonomy" id="3039180"/>
    <lineage>
        <taxon>Bacteria</taxon>
        <taxon>Bacillati</taxon>
        <taxon>Bacillota</taxon>
        <taxon>Clostridia</taxon>
        <taxon>Neomoorellales</taxon>
        <taxon>Desulfitibacteraceae</taxon>
        <taxon>Metallumcola</taxon>
    </lineage>
</organism>
<keyword evidence="1" id="KW-1133">Transmembrane helix</keyword>
<feature type="transmembrane region" description="Helical" evidence="1">
    <location>
        <begin position="70"/>
        <end position="90"/>
    </location>
</feature>
<reference evidence="3 4" key="1">
    <citation type="submission" date="2023-04" db="EMBL/GenBank/DDBJ databases">
        <authorList>
            <person name="Hsu D."/>
        </authorList>
    </citation>
    <scope>NUCLEOTIDE SEQUENCE [LARGE SCALE GENOMIC DNA]</scope>
    <source>
        <strain evidence="3 4">MK1</strain>
    </source>
</reference>
<dbReference type="RefSeq" id="WP_366923329.1">
    <property type="nucleotide sequence ID" value="NZ_CP121694.1"/>
</dbReference>
<dbReference type="Proteomes" id="UP001329915">
    <property type="component" value="Chromosome"/>
</dbReference>
<dbReference type="AlphaFoldDB" id="A0AAU0UJ85"/>
<keyword evidence="2" id="KW-0732">Signal</keyword>
<evidence type="ECO:0000256" key="1">
    <source>
        <dbReference type="SAM" id="Phobius"/>
    </source>
</evidence>
<accession>A0AAU0UJ85</accession>
<name>A0AAU0UJ85_9FIRM</name>
<dbReference type="PANTHER" id="PTHR34821:SF2">
    <property type="entry name" value="INNER MEMBRANE PROTEIN YDCZ"/>
    <property type="match status" value="1"/>
</dbReference>
<evidence type="ECO:0000313" key="3">
    <source>
        <dbReference type="EMBL" id="WRO20431.1"/>
    </source>
</evidence>
<dbReference type="GO" id="GO:0005886">
    <property type="term" value="C:plasma membrane"/>
    <property type="evidence" value="ECO:0007669"/>
    <property type="project" value="TreeGrafter"/>
</dbReference>
<proteinExistence type="predicted"/>
<keyword evidence="1" id="KW-0812">Transmembrane</keyword>
<dbReference type="KEGG" id="dbc:MFMK1_000201"/>
<gene>
    <name evidence="3" type="ORF">MFMK1_000201</name>
</gene>
<dbReference type="Pfam" id="PF04657">
    <property type="entry name" value="DMT_YdcZ"/>
    <property type="match status" value="1"/>
</dbReference>